<sequence>MTLSICIFAHNEQWLLHRCIGALDAAAAGEDYRAHILVNGSTDETYSVAKALAAADRRITAHFLPVADKANAWNDYVYRIAPEASAHIFIDGDIRPSAGAFPALSQALQSAPRAYGASALPAAGRSRRAWAARLITNHYLSGNLYALSGSALSAIRARDIRLPFGAKGEDGLISYLLLTDLIGGSNDSHRDRVVVAEEATFEYDSLTLNWRDIKTYHHRLLRYSERHLQKIILYRLLKQNGVAAMPDNIYEIYSSDNVRQLRPRLDPVNFWYDRVMLKRVKRQNLGALRRV</sequence>
<protein>
    <recommendedName>
        <fullName evidence="1">Glycosyltransferase 2-like domain-containing protein</fullName>
    </recommendedName>
</protein>
<evidence type="ECO:0000313" key="2">
    <source>
        <dbReference type="EMBL" id="VAV96279.1"/>
    </source>
</evidence>
<dbReference type="InterPro" id="IPR001173">
    <property type="entry name" value="Glyco_trans_2-like"/>
</dbReference>
<feature type="domain" description="Glycosyltransferase 2-like" evidence="1">
    <location>
        <begin position="4"/>
        <end position="117"/>
    </location>
</feature>
<accession>A0A3B0RWA4</accession>
<name>A0A3B0RWA4_9ZZZZ</name>
<proteinExistence type="predicted"/>
<dbReference type="EMBL" id="UOEH01000193">
    <property type="protein sequence ID" value="VAV96279.1"/>
    <property type="molecule type" value="Genomic_DNA"/>
</dbReference>
<dbReference type="AlphaFoldDB" id="A0A3B0RWA4"/>
<dbReference type="Pfam" id="PF00535">
    <property type="entry name" value="Glycos_transf_2"/>
    <property type="match status" value="1"/>
</dbReference>
<reference evidence="2" key="1">
    <citation type="submission" date="2018-06" db="EMBL/GenBank/DDBJ databases">
        <authorList>
            <person name="Zhirakovskaya E."/>
        </authorList>
    </citation>
    <scope>NUCLEOTIDE SEQUENCE</scope>
</reference>
<dbReference type="InterPro" id="IPR029044">
    <property type="entry name" value="Nucleotide-diphossugar_trans"/>
</dbReference>
<gene>
    <name evidence="2" type="ORF">MNBD_ALPHA05-1212</name>
</gene>
<dbReference type="SUPFAM" id="SSF53448">
    <property type="entry name" value="Nucleotide-diphospho-sugar transferases"/>
    <property type="match status" value="1"/>
</dbReference>
<dbReference type="Gene3D" id="3.90.550.10">
    <property type="entry name" value="Spore Coat Polysaccharide Biosynthesis Protein SpsA, Chain A"/>
    <property type="match status" value="1"/>
</dbReference>
<evidence type="ECO:0000259" key="1">
    <source>
        <dbReference type="Pfam" id="PF00535"/>
    </source>
</evidence>
<organism evidence="2">
    <name type="scientific">hydrothermal vent metagenome</name>
    <dbReference type="NCBI Taxonomy" id="652676"/>
    <lineage>
        <taxon>unclassified sequences</taxon>
        <taxon>metagenomes</taxon>
        <taxon>ecological metagenomes</taxon>
    </lineage>
</organism>